<dbReference type="Gene3D" id="3.40.50.1000">
    <property type="entry name" value="HAD superfamily/HAD-like"/>
    <property type="match status" value="1"/>
</dbReference>
<keyword evidence="2" id="KW-0378">Hydrolase</keyword>
<dbReference type="InterPro" id="IPR023214">
    <property type="entry name" value="HAD_sf"/>
</dbReference>
<protein>
    <submittedName>
        <fullName evidence="3">Uncharacterized protein</fullName>
    </submittedName>
</protein>
<dbReference type="PANTHER" id="PTHR42896:SF2">
    <property type="entry name" value="CBBY-LIKE PROTEIN"/>
    <property type="match status" value="1"/>
</dbReference>
<dbReference type="AlphaFoldDB" id="A0A7S3T6Z4"/>
<dbReference type="NCBIfam" id="TIGR01509">
    <property type="entry name" value="HAD-SF-IA-v3"/>
    <property type="match status" value="1"/>
</dbReference>
<evidence type="ECO:0000313" key="3">
    <source>
        <dbReference type="EMBL" id="CAE0574739.1"/>
    </source>
</evidence>
<proteinExistence type="predicted"/>
<evidence type="ECO:0000256" key="1">
    <source>
        <dbReference type="ARBA" id="ARBA00022723"/>
    </source>
</evidence>
<dbReference type="SUPFAM" id="SSF56784">
    <property type="entry name" value="HAD-like"/>
    <property type="match status" value="1"/>
</dbReference>
<dbReference type="InterPro" id="IPR044999">
    <property type="entry name" value="CbbY-like"/>
</dbReference>
<dbReference type="Pfam" id="PF00702">
    <property type="entry name" value="Hydrolase"/>
    <property type="match status" value="1"/>
</dbReference>
<dbReference type="PANTHER" id="PTHR42896">
    <property type="entry name" value="XYLULOSE-1,5-BISPHOSPHATE (XUBP) PHOSPHATASE"/>
    <property type="match status" value="1"/>
</dbReference>
<dbReference type="FunFam" id="3.40.50.1000:FF:000036">
    <property type="entry name" value="HAD family hydrolase"/>
    <property type="match status" value="1"/>
</dbReference>
<gene>
    <name evidence="3" type="ORF">SACU0126_LOCUS22383</name>
</gene>
<name>A0A7S3T6Z4_9SPIT</name>
<reference evidence="3" key="1">
    <citation type="submission" date="2021-01" db="EMBL/GenBank/DDBJ databases">
        <authorList>
            <person name="Corre E."/>
            <person name="Pelletier E."/>
            <person name="Niang G."/>
            <person name="Scheremetjew M."/>
            <person name="Finn R."/>
            <person name="Kale V."/>
            <person name="Holt S."/>
            <person name="Cochrane G."/>
            <person name="Meng A."/>
            <person name="Brown T."/>
            <person name="Cohen L."/>
        </authorList>
    </citation>
    <scope>NUCLEOTIDE SEQUENCE</scope>
    <source>
        <strain evidence="3">SPMC142</strain>
    </source>
</reference>
<organism evidence="3">
    <name type="scientific">Strombidinopsis acuminata</name>
    <dbReference type="NCBI Taxonomy" id="141414"/>
    <lineage>
        <taxon>Eukaryota</taxon>
        <taxon>Sar</taxon>
        <taxon>Alveolata</taxon>
        <taxon>Ciliophora</taxon>
        <taxon>Intramacronucleata</taxon>
        <taxon>Spirotrichea</taxon>
        <taxon>Choreotrichia</taxon>
        <taxon>Choreotrichida</taxon>
        <taxon>Strombidinopsidae</taxon>
        <taxon>Strombidinopsis</taxon>
    </lineage>
</organism>
<evidence type="ECO:0000256" key="2">
    <source>
        <dbReference type="ARBA" id="ARBA00022801"/>
    </source>
</evidence>
<keyword evidence="1" id="KW-0479">Metal-binding</keyword>
<dbReference type="EMBL" id="HBIQ01070149">
    <property type="protein sequence ID" value="CAE0574739.1"/>
    <property type="molecule type" value="Transcribed_RNA"/>
</dbReference>
<dbReference type="InterPro" id="IPR006439">
    <property type="entry name" value="HAD-SF_hydro_IA"/>
</dbReference>
<dbReference type="GO" id="GO:0046872">
    <property type="term" value="F:metal ion binding"/>
    <property type="evidence" value="ECO:0007669"/>
    <property type="project" value="UniProtKB-KW"/>
</dbReference>
<dbReference type="GO" id="GO:0016787">
    <property type="term" value="F:hydrolase activity"/>
    <property type="evidence" value="ECO:0007669"/>
    <property type="project" value="UniProtKB-KW"/>
</dbReference>
<sequence length="149" mass="15536">MDIVRSGALPLRPGVKALIGAAAAAGWKLGVCSTSNEEAVTTVVKTMLPEFADAMTIFAGDVVSKKKPDPEIYEMASRTLGVAPMKCVVIEDAAIGVKAGKAAGMNVIVTKSIYSQGEDFTGADMILGSAEEVTFENEVKTMLPVLELA</sequence>
<dbReference type="InterPro" id="IPR036412">
    <property type="entry name" value="HAD-like_sf"/>
</dbReference>
<accession>A0A7S3T6Z4</accession>